<dbReference type="GO" id="GO:0003677">
    <property type="term" value="F:DNA binding"/>
    <property type="evidence" value="ECO:0007669"/>
    <property type="project" value="UniProtKB-KW"/>
</dbReference>
<dbReference type="RefSeq" id="WP_146924090.1">
    <property type="nucleotide sequence ID" value="NZ_BJUY01000008.1"/>
</dbReference>
<dbReference type="InterPro" id="IPR046348">
    <property type="entry name" value="SIS_dom_sf"/>
</dbReference>
<gene>
    <name evidence="6" type="ORF">AKA01nite_08780</name>
</gene>
<dbReference type="GO" id="GO:0097367">
    <property type="term" value="F:carbohydrate derivative binding"/>
    <property type="evidence" value="ECO:0007669"/>
    <property type="project" value="InterPro"/>
</dbReference>
<dbReference type="Proteomes" id="UP000321662">
    <property type="component" value="Unassembled WGS sequence"/>
</dbReference>
<feature type="domain" description="HTH rpiR-type" evidence="4">
    <location>
        <begin position="2"/>
        <end position="78"/>
    </location>
</feature>
<dbReference type="Pfam" id="PF01418">
    <property type="entry name" value="HTH_6"/>
    <property type="match status" value="1"/>
</dbReference>
<keyword evidence="7" id="KW-1185">Reference proteome</keyword>
<dbReference type="InterPro" id="IPR000281">
    <property type="entry name" value="HTH_RpiR"/>
</dbReference>
<evidence type="ECO:0000313" key="6">
    <source>
        <dbReference type="EMBL" id="GEK91256.1"/>
    </source>
</evidence>
<feature type="domain" description="SIS" evidence="5">
    <location>
        <begin position="125"/>
        <end position="265"/>
    </location>
</feature>
<dbReference type="EMBL" id="BJUY01000008">
    <property type="protein sequence ID" value="GEK91256.1"/>
    <property type="molecule type" value="Genomic_DNA"/>
</dbReference>
<dbReference type="GO" id="GO:1901135">
    <property type="term" value="P:carbohydrate derivative metabolic process"/>
    <property type="evidence" value="ECO:0007669"/>
    <property type="project" value="InterPro"/>
</dbReference>
<protein>
    <submittedName>
        <fullName evidence="6">Putative HTH-type transcriptional regulator</fullName>
    </submittedName>
</protein>
<dbReference type="PANTHER" id="PTHR30514">
    <property type="entry name" value="GLUCOKINASE"/>
    <property type="match status" value="1"/>
</dbReference>
<dbReference type="PANTHER" id="PTHR30514:SF1">
    <property type="entry name" value="HTH-TYPE TRANSCRIPTIONAL REGULATOR HEXR-RELATED"/>
    <property type="match status" value="1"/>
</dbReference>
<evidence type="ECO:0000313" key="7">
    <source>
        <dbReference type="Proteomes" id="UP000321662"/>
    </source>
</evidence>
<dbReference type="Gene3D" id="1.10.10.10">
    <property type="entry name" value="Winged helix-like DNA-binding domain superfamily/Winged helix DNA-binding domain"/>
    <property type="match status" value="1"/>
</dbReference>
<comment type="caution">
    <text evidence="6">The sequence shown here is derived from an EMBL/GenBank/DDBJ whole genome shotgun (WGS) entry which is preliminary data.</text>
</comment>
<dbReference type="SUPFAM" id="SSF53697">
    <property type="entry name" value="SIS domain"/>
    <property type="match status" value="1"/>
</dbReference>
<name>A0A511AT26_9LACT</name>
<dbReference type="GO" id="GO:0003700">
    <property type="term" value="F:DNA-binding transcription factor activity"/>
    <property type="evidence" value="ECO:0007669"/>
    <property type="project" value="InterPro"/>
</dbReference>
<dbReference type="InterPro" id="IPR009057">
    <property type="entry name" value="Homeodomain-like_sf"/>
</dbReference>
<evidence type="ECO:0000256" key="3">
    <source>
        <dbReference type="ARBA" id="ARBA00023163"/>
    </source>
</evidence>
<dbReference type="InterPro" id="IPR047640">
    <property type="entry name" value="RpiR-like"/>
</dbReference>
<dbReference type="InterPro" id="IPR036388">
    <property type="entry name" value="WH-like_DNA-bd_sf"/>
</dbReference>
<proteinExistence type="predicted"/>
<reference evidence="6 7" key="1">
    <citation type="submission" date="2019-07" db="EMBL/GenBank/DDBJ databases">
        <title>Whole genome shotgun sequence of Alkalibacterium kapii NBRC 103247.</title>
        <authorList>
            <person name="Hosoyama A."/>
            <person name="Uohara A."/>
            <person name="Ohji S."/>
            <person name="Ichikawa N."/>
        </authorList>
    </citation>
    <scope>NUCLEOTIDE SEQUENCE [LARGE SCALE GENOMIC DNA]</scope>
    <source>
        <strain evidence="6 7">NBRC 103247</strain>
    </source>
</reference>
<keyword evidence="1" id="KW-0805">Transcription regulation</keyword>
<keyword evidence="2" id="KW-0238">DNA-binding</keyword>
<dbReference type="CDD" id="cd05013">
    <property type="entry name" value="SIS_RpiR"/>
    <property type="match status" value="1"/>
</dbReference>
<dbReference type="PROSITE" id="PS51071">
    <property type="entry name" value="HTH_RPIR"/>
    <property type="match status" value="1"/>
</dbReference>
<dbReference type="Pfam" id="PF01380">
    <property type="entry name" value="SIS"/>
    <property type="match status" value="1"/>
</dbReference>
<evidence type="ECO:0000256" key="2">
    <source>
        <dbReference type="ARBA" id="ARBA00023125"/>
    </source>
</evidence>
<evidence type="ECO:0000259" key="5">
    <source>
        <dbReference type="PROSITE" id="PS51464"/>
    </source>
</evidence>
<dbReference type="SUPFAM" id="SSF46689">
    <property type="entry name" value="Homeodomain-like"/>
    <property type="match status" value="1"/>
</dbReference>
<dbReference type="InterPro" id="IPR035472">
    <property type="entry name" value="RpiR-like_SIS"/>
</dbReference>
<evidence type="ECO:0000256" key="1">
    <source>
        <dbReference type="ARBA" id="ARBA00023015"/>
    </source>
</evidence>
<organism evidence="6 7">
    <name type="scientific">Alkalibacterium kapii</name>
    <dbReference type="NCBI Taxonomy" id="426704"/>
    <lineage>
        <taxon>Bacteria</taxon>
        <taxon>Bacillati</taxon>
        <taxon>Bacillota</taxon>
        <taxon>Bacilli</taxon>
        <taxon>Lactobacillales</taxon>
        <taxon>Carnobacteriaceae</taxon>
        <taxon>Alkalibacterium</taxon>
    </lineage>
</organism>
<accession>A0A511AT26</accession>
<keyword evidence="3" id="KW-0804">Transcription</keyword>
<evidence type="ECO:0000259" key="4">
    <source>
        <dbReference type="PROSITE" id="PS51071"/>
    </source>
</evidence>
<dbReference type="PROSITE" id="PS51464">
    <property type="entry name" value="SIS"/>
    <property type="match status" value="1"/>
</dbReference>
<dbReference type="OrthoDB" id="3684496at2"/>
<dbReference type="InterPro" id="IPR001347">
    <property type="entry name" value="SIS_dom"/>
</dbReference>
<dbReference type="Gene3D" id="3.40.50.10490">
    <property type="entry name" value="Glucose-6-phosphate isomerase like protein, domain 1"/>
    <property type="match status" value="1"/>
</dbReference>
<sequence length="281" mass="32169">MAIATLNLKEYKKNASPTEATIIEYILKNVEETSQMTIYDLSEKTFSSPSTIIRLCKKTGYKGYKDFLKDLIYEQAVRSSYKQKHLAELTRTDEIEEVINKVTHKNILSLEETEKLIDTKTIKMCVQELYNCEKLIIFGIGASLLVAKDAQMKFTRIDKMSYVSEDWHTQLLMAKNMSEKDVALVISYSGQTEEMITCAEVAKENGATILSITKTEESPINRLADHPIYVSSNEFSFRSGAMSSRIAQLNVIDILFTAYINKMYEESIEILEKTQIKKERE</sequence>
<dbReference type="AlphaFoldDB" id="A0A511AT26"/>